<dbReference type="Gene3D" id="1.10.10.10">
    <property type="entry name" value="Winged helix-like DNA-binding domain superfamily/Winged helix DNA-binding domain"/>
    <property type="match status" value="1"/>
</dbReference>
<evidence type="ECO:0008006" key="12">
    <source>
        <dbReference type="Google" id="ProtNLM"/>
    </source>
</evidence>
<evidence type="ECO:0000256" key="1">
    <source>
        <dbReference type="ARBA" id="ARBA00010641"/>
    </source>
</evidence>
<comment type="caution">
    <text evidence="10">The sequence shown here is derived from an EMBL/GenBank/DDBJ whole genome shotgun (WGS) entry which is preliminary data.</text>
</comment>
<dbReference type="InterPro" id="IPR027383">
    <property type="entry name" value="Znf_put"/>
</dbReference>
<feature type="region of interest" description="Disordered" evidence="6">
    <location>
        <begin position="271"/>
        <end position="305"/>
    </location>
</feature>
<evidence type="ECO:0000313" key="10">
    <source>
        <dbReference type="EMBL" id="GAA2190213.1"/>
    </source>
</evidence>
<dbReference type="Proteomes" id="UP001501084">
    <property type="component" value="Unassembled WGS sequence"/>
</dbReference>
<dbReference type="SUPFAM" id="SSF88659">
    <property type="entry name" value="Sigma3 and sigma4 domains of RNA polymerase sigma factors"/>
    <property type="match status" value="1"/>
</dbReference>
<feature type="compositionally biased region" description="Pro residues" evidence="6">
    <location>
        <begin position="447"/>
        <end position="479"/>
    </location>
</feature>
<feature type="compositionally biased region" description="Low complexity" evidence="6">
    <location>
        <begin position="386"/>
        <end position="395"/>
    </location>
</feature>
<feature type="domain" description="Putative zinc-finger" evidence="9">
    <location>
        <begin position="191"/>
        <end position="225"/>
    </location>
</feature>
<proteinExistence type="inferred from homology"/>
<evidence type="ECO:0000259" key="7">
    <source>
        <dbReference type="Pfam" id="PF04542"/>
    </source>
</evidence>
<feature type="domain" description="RNA polymerase sigma-70 region 2" evidence="7">
    <location>
        <begin position="39"/>
        <end position="93"/>
    </location>
</feature>
<dbReference type="InterPro" id="IPR007627">
    <property type="entry name" value="RNA_pol_sigma70_r2"/>
</dbReference>
<keyword evidence="11" id="KW-1185">Reference proteome</keyword>
<reference evidence="11" key="1">
    <citation type="journal article" date="2019" name="Int. J. Syst. Evol. Microbiol.">
        <title>The Global Catalogue of Microorganisms (GCM) 10K type strain sequencing project: providing services to taxonomists for standard genome sequencing and annotation.</title>
        <authorList>
            <consortium name="The Broad Institute Genomics Platform"/>
            <consortium name="The Broad Institute Genome Sequencing Center for Infectious Disease"/>
            <person name="Wu L."/>
            <person name="Ma J."/>
        </authorList>
    </citation>
    <scope>NUCLEOTIDE SEQUENCE [LARGE SCALE GENOMIC DNA]</scope>
    <source>
        <strain evidence="11">JCM 14919</strain>
    </source>
</reference>
<comment type="similarity">
    <text evidence="1">Belongs to the sigma-70 factor family. ECF subfamily.</text>
</comment>
<name>A0ABP5N4M9_9MICO</name>
<evidence type="ECO:0000256" key="4">
    <source>
        <dbReference type="ARBA" id="ARBA00023125"/>
    </source>
</evidence>
<dbReference type="PANTHER" id="PTHR43133:SF8">
    <property type="entry name" value="RNA POLYMERASE SIGMA FACTOR HI_1459-RELATED"/>
    <property type="match status" value="1"/>
</dbReference>
<dbReference type="Gene3D" id="1.10.1740.10">
    <property type="match status" value="1"/>
</dbReference>
<gene>
    <name evidence="10" type="ORF">GCM10009786_26580</name>
</gene>
<dbReference type="InterPro" id="IPR013324">
    <property type="entry name" value="RNA_pol_sigma_r3/r4-like"/>
</dbReference>
<dbReference type="SUPFAM" id="SSF88946">
    <property type="entry name" value="Sigma2 domain of RNA polymerase sigma factors"/>
    <property type="match status" value="1"/>
</dbReference>
<sequence length="597" mass="61588">MPESAHAERSDAELLDIVRAGDTSAFAVLWQRHSRAGLVAARHFGTSSSAEDIVSEAYLRILELILDGRGPHGAFRPYMYRTVRTIAADVWRRPEDTSDELERIPEFAEAGPWEDRAFDRNAAARAFESLNERWQAVLWYTEVEGMPPRDVARILGLSANGVSALAKRAREALQSAWVEAHIDRELRDAACGTTLDHLQRYQRGKLTAAASRAVSAHLDTCESCAGVAAEYSVLNRQLALVLVGVLLGGGPTLGFLSGVGGTTPATAAGLAADSARGPAGSIPHGATGGASPVTPAGGGSGSGAGAAGTATGGILSGLSGTLLIAAATAAAIVIGGGALFLSQSDAPSTPALASEPTSEADEAGSDGDGEDGSEPGTGDGADRSSSESAEGDAGAMFEDRSYDEGAADTEANGSPVVEATPADTDTPPSQGPDADATPGIDMGPGAEPQPSPEPNPRPDPAPEPQPEPGPDPVPDPDPVPQETGDPSLTPFDPRWARCGDGRVYIEGRSALHGALVFARVIDHGQTNEHPEQMQVLGDARWYTSTPIPLRASSVGDPTAAIIEIQLRLADGRASPWTLFPLEASNELSGAPAYCATQ</sequence>
<keyword evidence="3" id="KW-0731">Sigma factor</keyword>
<evidence type="ECO:0000256" key="3">
    <source>
        <dbReference type="ARBA" id="ARBA00023082"/>
    </source>
</evidence>
<dbReference type="NCBIfam" id="TIGR02937">
    <property type="entry name" value="sigma70-ECF"/>
    <property type="match status" value="1"/>
</dbReference>
<evidence type="ECO:0000256" key="5">
    <source>
        <dbReference type="ARBA" id="ARBA00023163"/>
    </source>
</evidence>
<accession>A0ABP5N4M9</accession>
<dbReference type="Pfam" id="PF08281">
    <property type="entry name" value="Sigma70_r4_2"/>
    <property type="match status" value="1"/>
</dbReference>
<keyword evidence="4" id="KW-0238">DNA-binding</keyword>
<feature type="compositionally biased region" description="Gly residues" evidence="6">
    <location>
        <begin position="296"/>
        <end position="305"/>
    </location>
</feature>
<evidence type="ECO:0000256" key="2">
    <source>
        <dbReference type="ARBA" id="ARBA00023015"/>
    </source>
</evidence>
<evidence type="ECO:0000256" key="6">
    <source>
        <dbReference type="SAM" id="MobiDB-lite"/>
    </source>
</evidence>
<dbReference type="Pfam" id="PF13490">
    <property type="entry name" value="zf-HC2"/>
    <property type="match status" value="1"/>
</dbReference>
<dbReference type="EMBL" id="BAAAOP010000012">
    <property type="protein sequence ID" value="GAA2190213.1"/>
    <property type="molecule type" value="Genomic_DNA"/>
</dbReference>
<feature type="region of interest" description="Disordered" evidence="6">
    <location>
        <begin position="345"/>
        <end position="494"/>
    </location>
</feature>
<dbReference type="InterPro" id="IPR013325">
    <property type="entry name" value="RNA_pol_sigma_r2"/>
</dbReference>
<evidence type="ECO:0000259" key="8">
    <source>
        <dbReference type="Pfam" id="PF08281"/>
    </source>
</evidence>
<dbReference type="InterPro" id="IPR014284">
    <property type="entry name" value="RNA_pol_sigma-70_dom"/>
</dbReference>
<dbReference type="InterPro" id="IPR039425">
    <property type="entry name" value="RNA_pol_sigma-70-like"/>
</dbReference>
<dbReference type="InterPro" id="IPR013249">
    <property type="entry name" value="RNA_pol_sigma70_r4_t2"/>
</dbReference>
<dbReference type="Pfam" id="PF04542">
    <property type="entry name" value="Sigma70_r2"/>
    <property type="match status" value="1"/>
</dbReference>
<dbReference type="RefSeq" id="WP_346058588.1">
    <property type="nucleotide sequence ID" value="NZ_BAAAOP010000012.1"/>
</dbReference>
<evidence type="ECO:0000313" key="11">
    <source>
        <dbReference type="Proteomes" id="UP001501084"/>
    </source>
</evidence>
<evidence type="ECO:0000259" key="9">
    <source>
        <dbReference type="Pfam" id="PF13490"/>
    </source>
</evidence>
<feature type="domain" description="RNA polymerase sigma factor 70 region 4 type 2" evidence="8">
    <location>
        <begin position="122"/>
        <end position="173"/>
    </location>
</feature>
<dbReference type="InterPro" id="IPR036388">
    <property type="entry name" value="WH-like_DNA-bd_sf"/>
</dbReference>
<dbReference type="PANTHER" id="PTHR43133">
    <property type="entry name" value="RNA POLYMERASE ECF-TYPE SIGMA FACTO"/>
    <property type="match status" value="1"/>
</dbReference>
<protein>
    <recommendedName>
        <fullName evidence="12">RNA polymerase sigma factor (Sigma-70 family)</fullName>
    </recommendedName>
</protein>
<keyword evidence="2" id="KW-0805">Transcription regulation</keyword>
<organism evidence="10 11">
    <name type="scientific">Leucobacter alluvii</name>
    <dbReference type="NCBI Taxonomy" id="340321"/>
    <lineage>
        <taxon>Bacteria</taxon>
        <taxon>Bacillati</taxon>
        <taxon>Actinomycetota</taxon>
        <taxon>Actinomycetes</taxon>
        <taxon>Micrococcales</taxon>
        <taxon>Microbacteriaceae</taxon>
        <taxon>Leucobacter</taxon>
    </lineage>
</organism>
<keyword evidence="5" id="KW-0804">Transcription</keyword>
<feature type="compositionally biased region" description="Acidic residues" evidence="6">
    <location>
        <begin position="358"/>
        <end position="373"/>
    </location>
</feature>